<feature type="region of interest" description="Disordered" evidence="1">
    <location>
        <begin position="28"/>
        <end position="56"/>
    </location>
</feature>
<sequence length="56" mass="5851">MGTRAHGGSFPDAITRCAELLEGDLERIEGDAAVGAPVRHARDRDRTDDGGCGGLE</sequence>
<dbReference type="RefSeq" id="WP_205258851.1">
    <property type="nucleotide sequence ID" value="NZ_JAERWK010000002.1"/>
</dbReference>
<protein>
    <submittedName>
        <fullName evidence="2">Uncharacterized protein</fullName>
    </submittedName>
</protein>
<comment type="caution">
    <text evidence="2">The sequence shown here is derived from an EMBL/GenBank/DDBJ whole genome shotgun (WGS) entry which is preliminary data.</text>
</comment>
<accession>A0A939BXE5</accession>
<evidence type="ECO:0000256" key="1">
    <source>
        <dbReference type="SAM" id="MobiDB-lite"/>
    </source>
</evidence>
<dbReference type="EMBL" id="JAERWK010000002">
    <property type="protein sequence ID" value="MBM9465895.1"/>
    <property type="molecule type" value="Genomic_DNA"/>
</dbReference>
<proteinExistence type="predicted"/>
<evidence type="ECO:0000313" key="2">
    <source>
        <dbReference type="EMBL" id="MBM9465895.1"/>
    </source>
</evidence>
<evidence type="ECO:0000313" key="3">
    <source>
        <dbReference type="Proteomes" id="UP000663792"/>
    </source>
</evidence>
<reference evidence="2" key="1">
    <citation type="submission" date="2021-01" db="EMBL/GenBank/DDBJ databases">
        <title>YIM 132084 draft genome.</title>
        <authorList>
            <person name="An D."/>
        </authorList>
    </citation>
    <scope>NUCLEOTIDE SEQUENCE</scope>
    <source>
        <strain evidence="2">YIM 132084</strain>
    </source>
</reference>
<gene>
    <name evidence="2" type="ORF">JL106_01210</name>
</gene>
<organism evidence="2 3">
    <name type="scientific">Nakamurella leprariae</name>
    <dbReference type="NCBI Taxonomy" id="2803911"/>
    <lineage>
        <taxon>Bacteria</taxon>
        <taxon>Bacillati</taxon>
        <taxon>Actinomycetota</taxon>
        <taxon>Actinomycetes</taxon>
        <taxon>Nakamurellales</taxon>
        <taxon>Nakamurellaceae</taxon>
        <taxon>Nakamurella</taxon>
    </lineage>
</organism>
<keyword evidence="3" id="KW-1185">Reference proteome</keyword>
<dbReference type="Proteomes" id="UP000663792">
    <property type="component" value="Unassembled WGS sequence"/>
</dbReference>
<feature type="compositionally biased region" description="Basic and acidic residues" evidence="1">
    <location>
        <begin position="40"/>
        <end position="49"/>
    </location>
</feature>
<name>A0A939BXE5_9ACTN</name>
<dbReference type="AlphaFoldDB" id="A0A939BXE5"/>